<dbReference type="AlphaFoldDB" id="A0AAU9WQU8"/>
<organism evidence="12 13">
    <name type="scientific">Pocillopora meandrina</name>
    <dbReference type="NCBI Taxonomy" id="46732"/>
    <lineage>
        <taxon>Eukaryota</taxon>
        <taxon>Metazoa</taxon>
        <taxon>Cnidaria</taxon>
        <taxon>Anthozoa</taxon>
        <taxon>Hexacorallia</taxon>
        <taxon>Scleractinia</taxon>
        <taxon>Astrocoeniina</taxon>
        <taxon>Pocilloporidae</taxon>
        <taxon>Pocillopora</taxon>
    </lineage>
</organism>
<evidence type="ECO:0000313" key="12">
    <source>
        <dbReference type="EMBL" id="CAH3122352.1"/>
    </source>
</evidence>
<dbReference type="Gene3D" id="1.10.287.70">
    <property type="match status" value="4"/>
</dbReference>
<evidence type="ECO:0000256" key="3">
    <source>
        <dbReference type="ARBA" id="ARBA00022692"/>
    </source>
</evidence>
<feature type="domain" description="Potassium channel" evidence="11">
    <location>
        <begin position="848"/>
        <end position="914"/>
    </location>
</feature>
<feature type="domain" description="Potassium channel" evidence="11">
    <location>
        <begin position="653"/>
        <end position="699"/>
    </location>
</feature>
<feature type="transmembrane region" description="Helical" evidence="10">
    <location>
        <begin position="490"/>
        <end position="510"/>
    </location>
</feature>
<feature type="domain" description="Potassium channel" evidence="11">
    <location>
        <begin position="74"/>
        <end position="135"/>
    </location>
</feature>
<keyword evidence="6 10" id="KW-0472">Membrane</keyword>
<protein>
    <recommendedName>
        <fullName evidence="11">Potassium channel domain-containing protein</fullName>
    </recommendedName>
</protein>
<feature type="domain" description="Potassium channel" evidence="11">
    <location>
        <begin position="546"/>
        <end position="616"/>
    </location>
</feature>
<evidence type="ECO:0000256" key="8">
    <source>
        <dbReference type="RuleBase" id="RU003857"/>
    </source>
</evidence>
<feature type="transmembrane region" description="Helical" evidence="10">
    <location>
        <begin position="286"/>
        <end position="305"/>
    </location>
</feature>
<evidence type="ECO:0000313" key="13">
    <source>
        <dbReference type="Proteomes" id="UP001159428"/>
    </source>
</evidence>
<evidence type="ECO:0000259" key="11">
    <source>
        <dbReference type="Pfam" id="PF07885"/>
    </source>
</evidence>
<feature type="transmembrane region" description="Helical" evidence="10">
    <location>
        <begin position="12"/>
        <end position="31"/>
    </location>
</feature>
<feature type="transmembrane region" description="Helical" evidence="10">
    <location>
        <begin position="679"/>
        <end position="697"/>
    </location>
</feature>
<keyword evidence="2 8" id="KW-0813">Transport</keyword>
<feature type="transmembrane region" description="Helical" evidence="10">
    <location>
        <begin position="594"/>
        <end position="620"/>
    </location>
</feature>
<dbReference type="GO" id="GO:0015271">
    <property type="term" value="F:outward rectifier potassium channel activity"/>
    <property type="evidence" value="ECO:0007669"/>
    <property type="project" value="TreeGrafter"/>
</dbReference>
<feature type="transmembrane region" description="Helical" evidence="10">
    <location>
        <begin position="942"/>
        <end position="965"/>
    </location>
</feature>
<keyword evidence="13" id="KW-1185">Reference proteome</keyword>
<feature type="transmembrane region" description="Helical" evidence="10">
    <location>
        <begin position="454"/>
        <end position="478"/>
    </location>
</feature>
<keyword evidence="3 8" id="KW-0812">Transmembrane</keyword>
<evidence type="ECO:0000256" key="10">
    <source>
        <dbReference type="SAM" id="Phobius"/>
    </source>
</evidence>
<feature type="region of interest" description="Disordered" evidence="9">
    <location>
        <begin position="1088"/>
        <end position="1113"/>
    </location>
</feature>
<keyword evidence="5 8" id="KW-0406">Ion transport</keyword>
<dbReference type="PANTHER" id="PTHR11003">
    <property type="entry name" value="POTASSIUM CHANNEL, SUBFAMILY K"/>
    <property type="match status" value="1"/>
</dbReference>
<feature type="transmembrane region" description="Helical" evidence="10">
    <location>
        <begin position="398"/>
        <end position="420"/>
    </location>
</feature>
<feature type="domain" description="Potassium channel" evidence="11">
    <location>
        <begin position="950"/>
        <end position="1054"/>
    </location>
</feature>
<dbReference type="PANTHER" id="PTHR11003:SF345">
    <property type="entry name" value="TWIK FAMILY OF POTASSIUM CHANNELS PROTEIN 18"/>
    <property type="match status" value="1"/>
</dbReference>
<feature type="domain" description="Potassium channel" evidence="11">
    <location>
        <begin position="374"/>
        <end position="425"/>
    </location>
</feature>
<feature type="transmembrane region" description="Helical" evidence="10">
    <location>
        <begin position="886"/>
        <end position="906"/>
    </location>
</feature>
<evidence type="ECO:0000256" key="6">
    <source>
        <dbReference type="ARBA" id="ARBA00023136"/>
    </source>
</evidence>
<feature type="transmembrane region" description="Helical" evidence="10">
    <location>
        <begin position="312"/>
        <end position="331"/>
    </location>
</feature>
<evidence type="ECO:0000256" key="7">
    <source>
        <dbReference type="ARBA" id="ARBA00023303"/>
    </source>
</evidence>
<comment type="caution">
    <text evidence="12">The sequence shown here is derived from an EMBL/GenBank/DDBJ whole genome shotgun (WGS) entry which is preliminary data.</text>
</comment>
<evidence type="ECO:0000256" key="9">
    <source>
        <dbReference type="SAM" id="MobiDB-lite"/>
    </source>
</evidence>
<dbReference type="GO" id="GO:0022841">
    <property type="term" value="F:potassium ion leak channel activity"/>
    <property type="evidence" value="ECO:0007669"/>
    <property type="project" value="TreeGrafter"/>
</dbReference>
<evidence type="ECO:0000256" key="2">
    <source>
        <dbReference type="ARBA" id="ARBA00022448"/>
    </source>
</evidence>
<gene>
    <name evidence="12" type="ORF">PMEA_00009567</name>
</gene>
<evidence type="ECO:0000256" key="1">
    <source>
        <dbReference type="ARBA" id="ARBA00004141"/>
    </source>
</evidence>
<feature type="transmembrane region" description="Helical" evidence="10">
    <location>
        <begin position="787"/>
        <end position="806"/>
    </location>
</feature>
<feature type="transmembrane region" description="Helical" evidence="10">
    <location>
        <begin position="641"/>
        <end position="664"/>
    </location>
</feature>
<dbReference type="EMBL" id="CALNXJ010000019">
    <property type="protein sequence ID" value="CAH3122352.1"/>
    <property type="molecule type" value="Genomic_DNA"/>
</dbReference>
<feature type="transmembrane region" description="Helical" evidence="10">
    <location>
        <begin position="212"/>
        <end position="233"/>
    </location>
</feature>
<accession>A0AAU9WQU8</accession>
<dbReference type="Pfam" id="PF07885">
    <property type="entry name" value="Ion_trans_2"/>
    <property type="match status" value="7"/>
</dbReference>
<evidence type="ECO:0000256" key="4">
    <source>
        <dbReference type="ARBA" id="ARBA00022989"/>
    </source>
</evidence>
<feature type="domain" description="Potassium channel" evidence="11">
    <location>
        <begin position="269"/>
        <end position="339"/>
    </location>
</feature>
<feature type="transmembrane region" description="Helical" evidence="10">
    <location>
        <begin position="731"/>
        <end position="755"/>
    </location>
</feature>
<feature type="transmembrane region" description="Helical" evidence="10">
    <location>
        <begin position="107"/>
        <end position="127"/>
    </location>
</feature>
<sequence length="1113" mass="126897">MDYLWKTVLLRTFGFILWASLSAWLFSFVEYTEKDDKKEKDHLLKSLYISMASKFNMTIKEFNNFSSIAHEALSQPKPRWTYFVSLEFVLQALTTVGYGYVTPQTPAGQILCIFICLLGIPITLLALKSVGDLMAKLVNALVTKFESKLFKRAHPEKVETKSAVILFFLMVIFIVANGRLVMSTQGWTFVESVYFWFLTPIIFNMNSLLKKVLLRTLGFSLLVFLSPLLFIQVEYTEKDDKLEKYQLLSSLYKSMESKYNMSLEEFNKFCGVAYEALSMPKPKWTYIHAFDFIVQTVTTIGYGYITPQTPEGQILCIFVSLLGIPITLLTLNSVGELIAKLISKILTKFERKFLGRPEPKHVKIKTAAILGLSMITIMMVCGTVSVMRQEGRESDWTFVEALYFWFITSSTIGFGDYVFYPPSYRIKKLTLLNSTYQGNENAESFQAFHIPSSLFFVIIYMFSLSIVCSVINSIMAAIEESKCHPRCTALLRTFGFFLLVSLSSLLFIHVEYTEKDDKQEKYQLLSSLFMSMGSKCNMSLEEFNKFCGVAYEALRMPKPKWTYLHAIDFVVQTVTTMGYGYITPQTPEGQMLCIFVSLLGIPITLLTLNSVGELIAKLISKILTKFERKFLGRPEPKHVKIKTAVTLGLSMITIMIICCAASRWRRERRGLSWTFVEGAYFWFVTFSTIGFGDYVLFQPSYRIKKLTLPNSTYQRNENAESFQAFHIPFSVLFISVYILSLSIVCSVINSIMAAVEESKCRPRCLGCFTNKTRDSHESNMDPLLKKVLLRTLLYLLFLLPSAWLFLQVEYTEEDEEETKYQVLHSLQEFMISKYNITTEEFINFSHIAHEALSDPKPKWTFSSALDFVFQAWSTIGYGYITPQTCSGRILCIIVCLYGIPITLLVLKSIGELITSRVNAVVRRFEKKFLNILEPKHIQTKTAVVLVSSMILLMTAYGSLVPYLLGWTFDEGVYYSFITFSTIGFGDYVLHTKSGIKSLERLFSKNSSRQEGSKFRVAHSEDTIYSVIHNVLASLYCMFGLCVVSGVINSIMTALEETKNPLTRHATGCIPRKTHNHIGIDLASCSQREEHEEMQHSDVQTVEGSLSRSVAEIK</sequence>
<feature type="compositionally biased region" description="Polar residues" evidence="9">
    <location>
        <begin position="1096"/>
        <end position="1107"/>
    </location>
</feature>
<dbReference type="InterPro" id="IPR003280">
    <property type="entry name" value="2pore_dom_K_chnl"/>
</dbReference>
<feature type="transmembrane region" description="Helical" evidence="10">
    <location>
        <begin position="367"/>
        <end position="386"/>
    </location>
</feature>
<keyword evidence="7 8" id="KW-0407">Ion channel</keyword>
<comment type="similarity">
    <text evidence="8">Belongs to the two pore domain potassium channel (TC 1.A.1.8) family.</text>
</comment>
<comment type="subcellular location">
    <subcellularLocation>
        <location evidence="1">Membrane</location>
        <topology evidence="1">Multi-pass membrane protein</topology>
    </subcellularLocation>
</comment>
<dbReference type="Proteomes" id="UP001159428">
    <property type="component" value="Unassembled WGS sequence"/>
</dbReference>
<proteinExistence type="inferred from homology"/>
<evidence type="ECO:0000256" key="5">
    <source>
        <dbReference type="ARBA" id="ARBA00023065"/>
    </source>
</evidence>
<keyword evidence="4 10" id="KW-1133">Transmembrane helix</keyword>
<dbReference type="InterPro" id="IPR013099">
    <property type="entry name" value="K_chnl_dom"/>
</dbReference>
<feature type="transmembrane region" description="Helical" evidence="10">
    <location>
        <begin position="186"/>
        <end position="205"/>
    </location>
</feature>
<name>A0AAU9WQU8_9CNID</name>
<dbReference type="GO" id="GO:0005886">
    <property type="term" value="C:plasma membrane"/>
    <property type="evidence" value="ECO:0007669"/>
    <property type="project" value="TreeGrafter"/>
</dbReference>
<dbReference type="PRINTS" id="PR01333">
    <property type="entry name" value="2POREKCHANEL"/>
</dbReference>
<reference evidence="12 13" key="1">
    <citation type="submission" date="2022-05" db="EMBL/GenBank/DDBJ databases">
        <authorList>
            <consortium name="Genoscope - CEA"/>
            <person name="William W."/>
        </authorList>
    </citation>
    <scope>NUCLEOTIDE SEQUENCE [LARGE SCALE GENOMIC DNA]</scope>
</reference>
<dbReference type="GO" id="GO:0030322">
    <property type="term" value="P:stabilization of membrane potential"/>
    <property type="evidence" value="ECO:0007669"/>
    <property type="project" value="TreeGrafter"/>
</dbReference>
<feature type="transmembrane region" description="Helical" evidence="10">
    <location>
        <begin position="561"/>
        <end position="582"/>
    </location>
</feature>
<feature type="transmembrane region" description="Helical" evidence="10">
    <location>
        <begin position="162"/>
        <end position="180"/>
    </location>
</feature>
<dbReference type="SUPFAM" id="SSF81324">
    <property type="entry name" value="Voltage-gated potassium channels"/>
    <property type="match status" value="7"/>
</dbReference>